<dbReference type="GO" id="GO:0016787">
    <property type="term" value="F:hydrolase activity"/>
    <property type="evidence" value="ECO:0007669"/>
    <property type="project" value="UniProtKB-KW"/>
</dbReference>
<accession>A0ABV5ZTD0</accession>
<evidence type="ECO:0000259" key="1">
    <source>
        <dbReference type="Pfam" id="PF00561"/>
    </source>
</evidence>
<protein>
    <submittedName>
        <fullName evidence="2">Alpha/beta fold hydrolase</fullName>
    </submittedName>
</protein>
<organism evidence="2 3">
    <name type="scientific">Allokutzneria oryzae</name>
    <dbReference type="NCBI Taxonomy" id="1378989"/>
    <lineage>
        <taxon>Bacteria</taxon>
        <taxon>Bacillati</taxon>
        <taxon>Actinomycetota</taxon>
        <taxon>Actinomycetes</taxon>
        <taxon>Pseudonocardiales</taxon>
        <taxon>Pseudonocardiaceae</taxon>
        <taxon>Allokutzneria</taxon>
    </lineage>
</organism>
<dbReference type="InterPro" id="IPR029058">
    <property type="entry name" value="AB_hydrolase_fold"/>
</dbReference>
<keyword evidence="2" id="KW-0378">Hydrolase</keyword>
<dbReference type="Proteomes" id="UP001589693">
    <property type="component" value="Unassembled WGS sequence"/>
</dbReference>
<comment type="caution">
    <text evidence="2">The sequence shown here is derived from an EMBL/GenBank/DDBJ whole genome shotgun (WGS) entry which is preliminary data.</text>
</comment>
<sequence length="278" mass="28912">MVVERDVLLYDGRTLRTYDNGNTDASGGLNLVWHHGSPQTGALIEPLLSAAGERGIRLVSYGRPGYGGSTPLPGRNVASAASDVAQLADALGIDRFAVMGASGGGPHALACAAVLPGRVTGVACLAGIAPHTEEFDWFGGMASDEALRAALEGRAARARHAESEEFDPTSFTSADWAALSGAWGSLGADAERAGAAGPGGLIDDDVAFAAPWGFDLEEVAAPVLLVQGGQDRVVPPAHADWQHRHLRQSELWLRPEDGHISVLDAIPAAMDWLKAAAR</sequence>
<feature type="domain" description="AB hydrolase-1" evidence="1">
    <location>
        <begin position="31"/>
        <end position="264"/>
    </location>
</feature>
<name>A0ABV5ZTD0_9PSEU</name>
<dbReference type="Pfam" id="PF00561">
    <property type="entry name" value="Abhydrolase_1"/>
    <property type="match status" value="1"/>
</dbReference>
<evidence type="ECO:0000313" key="2">
    <source>
        <dbReference type="EMBL" id="MFB9904146.1"/>
    </source>
</evidence>
<evidence type="ECO:0000313" key="3">
    <source>
        <dbReference type="Proteomes" id="UP001589693"/>
    </source>
</evidence>
<dbReference type="RefSeq" id="WP_377851309.1">
    <property type="nucleotide sequence ID" value="NZ_JBHLZU010000007.1"/>
</dbReference>
<dbReference type="PRINTS" id="PR00111">
    <property type="entry name" value="ABHYDROLASE"/>
</dbReference>
<dbReference type="InterPro" id="IPR000073">
    <property type="entry name" value="AB_hydrolase_1"/>
</dbReference>
<dbReference type="EMBL" id="JBHLZU010000007">
    <property type="protein sequence ID" value="MFB9904146.1"/>
    <property type="molecule type" value="Genomic_DNA"/>
</dbReference>
<keyword evidence="3" id="KW-1185">Reference proteome</keyword>
<dbReference type="PANTHER" id="PTHR45763">
    <property type="entry name" value="HYDROLASE, ALPHA/BETA FOLD FAMILY PROTEIN, EXPRESSED-RELATED"/>
    <property type="match status" value="1"/>
</dbReference>
<dbReference type="SUPFAM" id="SSF53474">
    <property type="entry name" value="alpha/beta-Hydrolases"/>
    <property type="match status" value="1"/>
</dbReference>
<dbReference type="Gene3D" id="3.40.50.1820">
    <property type="entry name" value="alpha/beta hydrolase"/>
    <property type="match status" value="1"/>
</dbReference>
<proteinExistence type="predicted"/>
<reference evidence="2 3" key="1">
    <citation type="submission" date="2024-09" db="EMBL/GenBank/DDBJ databases">
        <authorList>
            <person name="Sun Q."/>
            <person name="Mori K."/>
        </authorList>
    </citation>
    <scope>NUCLEOTIDE SEQUENCE [LARGE SCALE GENOMIC DNA]</scope>
    <source>
        <strain evidence="2 3">TBRC 7907</strain>
    </source>
</reference>
<dbReference type="PANTHER" id="PTHR45763:SF46">
    <property type="entry name" value="AB HYDROLASE-1 DOMAIN-CONTAINING PROTEIN"/>
    <property type="match status" value="1"/>
</dbReference>
<gene>
    <name evidence="2" type="ORF">ACFFQA_09350</name>
</gene>